<reference evidence="2 3" key="1">
    <citation type="submission" date="2019-09" db="EMBL/GenBank/DDBJ databases">
        <title>Draft Whole-Genome sequence of Blastochloris sulfoviridis DSM 729.</title>
        <authorList>
            <person name="Meyer T.E."/>
            <person name="Kyndt J.A."/>
        </authorList>
    </citation>
    <scope>NUCLEOTIDE SEQUENCE [LARGE SCALE GENOMIC DNA]</scope>
    <source>
        <strain evidence="2 3">DSM 729</strain>
    </source>
</reference>
<dbReference type="EMBL" id="VWPL01000013">
    <property type="protein sequence ID" value="KAA5601716.1"/>
    <property type="molecule type" value="Genomic_DNA"/>
</dbReference>
<sequence length="106" mass="11559">MPILAFFTMGVLLAAHIGRTPNAVKPGGTGAADRLKGRPASSGFQEITFQEMKSRSRKSRHDLGRRLAEHPCSRLGFPATGKRNSRFILFPVDPFGIPETTSPKNP</sequence>
<proteinExistence type="predicted"/>
<gene>
    <name evidence="2" type="ORF">F1193_09375</name>
</gene>
<comment type="caution">
    <text evidence="2">The sequence shown here is derived from an EMBL/GenBank/DDBJ whole genome shotgun (WGS) entry which is preliminary data.</text>
</comment>
<accession>A0A5M6I0M3</accession>
<organism evidence="2 3">
    <name type="scientific">Blastochloris sulfoviridis</name>
    <dbReference type="NCBI Taxonomy" id="50712"/>
    <lineage>
        <taxon>Bacteria</taxon>
        <taxon>Pseudomonadati</taxon>
        <taxon>Pseudomonadota</taxon>
        <taxon>Alphaproteobacteria</taxon>
        <taxon>Hyphomicrobiales</taxon>
        <taxon>Blastochloridaceae</taxon>
        <taxon>Blastochloris</taxon>
    </lineage>
</organism>
<evidence type="ECO:0000313" key="2">
    <source>
        <dbReference type="EMBL" id="KAA5601716.1"/>
    </source>
</evidence>
<dbReference type="RefSeq" id="WP_150097415.1">
    <property type="nucleotide sequence ID" value="NZ_VWPL01000013.1"/>
</dbReference>
<keyword evidence="3" id="KW-1185">Reference proteome</keyword>
<feature type="region of interest" description="Disordered" evidence="1">
    <location>
        <begin position="20"/>
        <end position="42"/>
    </location>
</feature>
<dbReference type="Proteomes" id="UP000323886">
    <property type="component" value="Unassembled WGS sequence"/>
</dbReference>
<dbReference type="OrthoDB" id="10013221at2"/>
<name>A0A5M6I0M3_9HYPH</name>
<evidence type="ECO:0000313" key="3">
    <source>
        <dbReference type="Proteomes" id="UP000323886"/>
    </source>
</evidence>
<dbReference type="AlphaFoldDB" id="A0A5M6I0M3"/>
<protein>
    <submittedName>
        <fullName evidence="2">Uncharacterized protein</fullName>
    </submittedName>
</protein>
<evidence type="ECO:0000256" key="1">
    <source>
        <dbReference type="SAM" id="MobiDB-lite"/>
    </source>
</evidence>